<gene>
    <name evidence="1" type="ORF">JJB09_06735</name>
</gene>
<comment type="caution">
    <text evidence="1">The sequence shown here is derived from an EMBL/GenBank/DDBJ whole genome shotgun (WGS) entry which is preliminary data.</text>
</comment>
<dbReference type="RefSeq" id="WP_201655033.1">
    <property type="nucleotide sequence ID" value="NZ_JAEQNC010000003.1"/>
</dbReference>
<evidence type="ECO:0000313" key="1">
    <source>
        <dbReference type="EMBL" id="MBL0371719.1"/>
    </source>
</evidence>
<dbReference type="AlphaFoldDB" id="A0A936YP70"/>
<keyword evidence="2" id="KW-1185">Reference proteome</keyword>
<dbReference type="Pfam" id="PF11927">
    <property type="entry name" value="HODM_asu-like"/>
    <property type="match status" value="1"/>
</dbReference>
<accession>A0A936YP70</accession>
<name>A0A936YP70_9HYPH</name>
<sequence length="300" mass="33495">MTSAPKHTPYDTNLKPFSIGLSALDPDGWIEPDDDLEAFLAEKDRLAATHFDEIFYSEEQSLPAQQECLDLIVDHLTSKHADRYVRSGDRMAFLDREVDLADPGTVPIQKAAALVQDDLVILEKREAGWHLVAAHLAFPSGWTLREKAGLPMEGVHAHVPGFEGGTRNATMLNRIFDNLQPDLPAVRFNWSIYPAGELFWPPERSAHANKAKFTPATNFIRIERQTLRRLPVTGGIVFTIRIYNDPISLVTSLDDDGRMANALAAKLMEFTPEQLAYKGMLSKRDALVDHLRHAVSFAGV</sequence>
<evidence type="ECO:0000313" key="2">
    <source>
        <dbReference type="Proteomes" id="UP000633219"/>
    </source>
</evidence>
<dbReference type="EMBL" id="JAEQNC010000003">
    <property type="protein sequence ID" value="MBL0371719.1"/>
    <property type="molecule type" value="Genomic_DNA"/>
</dbReference>
<reference evidence="1" key="1">
    <citation type="submission" date="2021-01" db="EMBL/GenBank/DDBJ databases">
        <title>Rhizobium sp. strain KVB221 16S ribosomal RNA gene Genome sequencing and assembly.</title>
        <authorList>
            <person name="Kang M."/>
        </authorList>
    </citation>
    <scope>NUCLEOTIDE SEQUENCE</scope>
    <source>
        <strain evidence="1">KVB221</strain>
    </source>
</reference>
<proteinExistence type="predicted"/>
<dbReference type="InterPro" id="IPR021848">
    <property type="entry name" value="HODM_asu-like"/>
</dbReference>
<dbReference type="Proteomes" id="UP000633219">
    <property type="component" value="Unassembled WGS sequence"/>
</dbReference>
<protein>
    <submittedName>
        <fullName evidence="1">DUF3445 domain-containing protein</fullName>
    </submittedName>
</protein>
<organism evidence="1 2">
    <name type="scientific">Rhizobium setariae</name>
    <dbReference type="NCBI Taxonomy" id="2801340"/>
    <lineage>
        <taxon>Bacteria</taxon>
        <taxon>Pseudomonadati</taxon>
        <taxon>Pseudomonadota</taxon>
        <taxon>Alphaproteobacteria</taxon>
        <taxon>Hyphomicrobiales</taxon>
        <taxon>Rhizobiaceae</taxon>
        <taxon>Rhizobium/Agrobacterium group</taxon>
        <taxon>Rhizobium</taxon>
    </lineage>
</organism>